<evidence type="ECO:0000256" key="1">
    <source>
        <dbReference type="ARBA" id="ARBA00010587"/>
    </source>
</evidence>
<name>A0A6V8N972_9BACT</name>
<evidence type="ECO:0000313" key="6">
    <source>
        <dbReference type="EMBL" id="GFO69135.1"/>
    </source>
</evidence>
<dbReference type="InterPro" id="IPR016131">
    <property type="entry name" value="Haemerythrin_Fe_BS"/>
</dbReference>
<evidence type="ECO:0000313" key="7">
    <source>
        <dbReference type="Proteomes" id="UP000587586"/>
    </source>
</evidence>
<keyword evidence="7" id="KW-1185">Reference proteome</keyword>
<dbReference type="PROSITE" id="PS00550">
    <property type="entry name" value="HEMERYTHRINS"/>
    <property type="match status" value="1"/>
</dbReference>
<comment type="similarity">
    <text evidence="1">Belongs to the hemerythrin family.</text>
</comment>
<keyword evidence="2" id="KW-0561">Oxygen transport</keyword>
<dbReference type="Pfam" id="PF01814">
    <property type="entry name" value="Hemerythrin"/>
    <property type="match status" value="1"/>
</dbReference>
<dbReference type="RefSeq" id="WP_183361714.1">
    <property type="nucleotide sequence ID" value="NZ_BLXZ01000005.1"/>
</dbReference>
<dbReference type="GO" id="GO:0046872">
    <property type="term" value="F:metal ion binding"/>
    <property type="evidence" value="ECO:0007669"/>
    <property type="project" value="UniProtKB-KW"/>
</dbReference>
<dbReference type="InterPro" id="IPR050669">
    <property type="entry name" value="Hemerythrin"/>
</dbReference>
<evidence type="ECO:0000259" key="5">
    <source>
        <dbReference type="Pfam" id="PF01814"/>
    </source>
</evidence>
<dbReference type="InterPro" id="IPR012827">
    <property type="entry name" value="Hemerythrin_metal-bd"/>
</dbReference>
<evidence type="ECO:0000256" key="4">
    <source>
        <dbReference type="ARBA" id="ARBA00023004"/>
    </source>
</evidence>
<keyword evidence="2" id="KW-0813">Transport</keyword>
<dbReference type="EMBL" id="BLXZ01000005">
    <property type="protein sequence ID" value="GFO69135.1"/>
    <property type="molecule type" value="Genomic_DNA"/>
</dbReference>
<dbReference type="PANTHER" id="PTHR37164">
    <property type="entry name" value="BACTERIOHEMERYTHRIN"/>
    <property type="match status" value="1"/>
</dbReference>
<evidence type="ECO:0000256" key="2">
    <source>
        <dbReference type="ARBA" id="ARBA00022621"/>
    </source>
</evidence>
<dbReference type="NCBIfam" id="TIGR02481">
    <property type="entry name" value="hemeryth_dom"/>
    <property type="match status" value="1"/>
</dbReference>
<dbReference type="PANTHER" id="PTHR37164:SF1">
    <property type="entry name" value="BACTERIOHEMERYTHRIN"/>
    <property type="match status" value="1"/>
</dbReference>
<dbReference type="NCBIfam" id="NF033749">
    <property type="entry name" value="bact_hemeryth"/>
    <property type="match status" value="1"/>
</dbReference>
<dbReference type="AlphaFoldDB" id="A0A6V8N972"/>
<dbReference type="CDD" id="cd12107">
    <property type="entry name" value="Hemerythrin"/>
    <property type="match status" value="1"/>
</dbReference>
<dbReference type="SUPFAM" id="SSF47188">
    <property type="entry name" value="Hemerythrin-like"/>
    <property type="match status" value="1"/>
</dbReference>
<dbReference type="Proteomes" id="UP000587586">
    <property type="component" value="Unassembled WGS sequence"/>
</dbReference>
<proteinExistence type="inferred from homology"/>
<reference evidence="7" key="1">
    <citation type="submission" date="2020-06" db="EMBL/GenBank/DDBJ databases">
        <title>Draft genomic sequecing of Geomonas sp. Red745.</title>
        <authorList>
            <person name="Itoh H."/>
            <person name="Xu Z.X."/>
            <person name="Ushijima N."/>
            <person name="Masuda Y."/>
            <person name="Shiratori Y."/>
            <person name="Senoo K."/>
        </authorList>
    </citation>
    <scope>NUCLEOTIDE SEQUENCE [LARGE SCALE GENOMIC DNA]</scope>
    <source>
        <strain evidence="7">Red745</strain>
    </source>
</reference>
<keyword evidence="4" id="KW-0408">Iron</keyword>
<keyword evidence="3" id="KW-0479">Metal-binding</keyword>
<evidence type="ECO:0000256" key="3">
    <source>
        <dbReference type="ARBA" id="ARBA00022723"/>
    </source>
</evidence>
<gene>
    <name evidence="6" type="ORF">GMLC_27140</name>
</gene>
<dbReference type="GO" id="GO:0005344">
    <property type="term" value="F:oxygen carrier activity"/>
    <property type="evidence" value="ECO:0007669"/>
    <property type="project" value="UniProtKB-KW"/>
</dbReference>
<accession>A0A6V8N972</accession>
<dbReference type="Gene3D" id="1.20.120.50">
    <property type="entry name" value="Hemerythrin-like"/>
    <property type="match status" value="1"/>
</dbReference>
<organism evidence="6 7">
    <name type="scientific">Geomonas limicola</name>
    <dbReference type="NCBI Taxonomy" id="2740186"/>
    <lineage>
        <taxon>Bacteria</taxon>
        <taxon>Pseudomonadati</taxon>
        <taxon>Thermodesulfobacteriota</taxon>
        <taxon>Desulfuromonadia</taxon>
        <taxon>Geobacterales</taxon>
        <taxon>Geobacteraceae</taxon>
        <taxon>Geomonas</taxon>
    </lineage>
</organism>
<dbReference type="InterPro" id="IPR035938">
    <property type="entry name" value="Hemerythrin-like_sf"/>
</dbReference>
<feature type="domain" description="Hemerythrin-like" evidence="5">
    <location>
        <begin position="13"/>
        <end position="126"/>
    </location>
</feature>
<dbReference type="InterPro" id="IPR012312">
    <property type="entry name" value="Hemerythrin-like"/>
</dbReference>
<sequence length="135" mass="15837">MAEIEWSSDLSVGIETIDEQHLKLIELLQGLEDAVRIGKDAGLIEDTITNLFNYAKVHFATEEDLLKKHKYPEEKLHQMEHNKFITKAFEFRENFDARKPGLNIEVVNFLSSWILSHIQITDQRYTRYLKKHGHS</sequence>
<comment type="caution">
    <text evidence="6">The sequence shown here is derived from an EMBL/GenBank/DDBJ whole genome shotgun (WGS) entry which is preliminary data.</text>
</comment>
<protein>
    <recommendedName>
        <fullName evidence="5">Hemerythrin-like domain-containing protein</fullName>
    </recommendedName>
</protein>